<proteinExistence type="inferred from homology"/>
<evidence type="ECO:0000256" key="2">
    <source>
        <dbReference type="ARBA" id="ARBA00012787"/>
    </source>
</evidence>
<dbReference type="InterPro" id="IPR039894">
    <property type="entry name" value="Pus10-like"/>
</dbReference>
<organism evidence="7 8">
    <name type="scientific">Aedes albopictus</name>
    <name type="common">Asian tiger mosquito</name>
    <name type="synonym">Stegomyia albopicta</name>
    <dbReference type="NCBI Taxonomy" id="7160"/>
    <lineage>
        <taxon>Eukaryota</taxon>
        <taxon>Metazoa</taxon>
        <taxon>Ecdysozoa</taxon>
        <taxon>Arthropoda</taxon>
        <taxon>Hexapoda</taxon>
        <taxon>Insecta</taxon>
        <taxon>Pterygota</taxon>
        <taxon>Neoptera</taxon>
        <taxon>Endopterygota</taxon>
        <taxon>Diptera</taxon>
        <taxon>Nematocera</taxon>
        <taxon>Culicoidea</taxon>
        <taxon>Culicidae</taxon>
        <taxon>Culicinae</taxon>
        <taxon>Aedini</taxon>
        <taxon>Aedes</taxon>
        <taxon>Stegomyia</taxon>
    </lineage>
</organism>
<sequence length="500" mass="56817">MTGDSEIYTYLRSVSCCRTCCLRYLKGRADDFLNVDEGLKKREINLSTNELPPENGDDGDNPPKRLRENVCVACLGLFESDLFGSLLDQVRSDDSEFKRYQCEGFTSSIFLPIVYHLRQLSLWIALVEQFPGRFEKEGPPPDVSVKDAFKMVLNRKLEEALGKPFSVNGVAINVLFKYAKDDEEIRLLAKVKPGVFADRKTNKHCRKEFITRNAFEKNFTPDSLDLDQYRKHIAVPPAIQDEGVVLDKVSFTGPTVFLAGRYNKISRELSQTPWVIEGKRKMENSVQEIMTAVVAPYFGVPADSLIFSSSGREDVDVRCLGEGRPFVLEIPGSFKDFLEESAAEEMEKAVDKSEQVSVKDLQLVDREELTHIKHGEENKRKFYRALCVLDGPVTLEVLKSLNIADPFVIEQWTPLRVLHRRPLLPRPRTIHSVKAFACRNNERAIVVDVVTQAGTYIKELVHGDFGRTKPSLRSIIGQPIDIHALDVMAIDLDWPKRLRR</sequence>
<dbReference type="Proteomes" id="UP000069940">
    <property type="component" value="Unassembled WGS sequence"/>
</dbReference>
<keyword evidence="3" id="KW-0819">tRNA processing</keyword>
<dbReference type="SUPFAM" id="SSF55120">
    <property type="entry name" value="Pseudouridine synthase"/>
    <property type="match status" value="1"/>
</dbReference>
<evidence type="ECO:0000313" key="8">
    <source>
        <dbReference type="Proteomes" id="UP000069940"/>
    </source>
</evidence>
<dbReference type="InterPro" id="IPR048742">
    <property type="entry name" value="Pus10_N_euk"/>
</dbReference>
<evidence type="ECO:0000259" key="5">
    <source>
        <dbReference type="Pfam" id="PF21237"/>
    </source>
</evidence>
<dbReference type="PANTHER" id="PTHR21568">
    <property type="entry name" value="TRNA PSEUDOURIDINE SYNTHASE PUS10"/>
    <property type="match status" value="1"/>
</dbReference>
<reference evidence="8" key="1">
    <citation type="journal article" date="2015" name="Proc. Natl. Acad. Sci. U.S.A.">
        <title>Genome sequence of the Asian Tiger mosquito, Aedes albopictus, reveals insights into its biology, genetics, and evolution.</title>
        <authorList>
            <person name="Chen X.G."/>
            <person name="Jiang X."/>
            <person name="Gu J."/>
            <person name="Xu M."/>
            <person name="Wu Y."/>
            <person name="Deng Y."/>
            <person name="Zhang C."/>
            <person name="Bonizzoni M."/>
            <person name="Dermauw W."/>
            <person name="Vontas J."/>
            <person name="Armbruster P."/>
            <person name="Huang X."/>
            <person name="Yang Y."/>
            <person name="Zhang H."/>
            <person name="He W."/>
            <person name="Peng H."/>
            <person name="Liu Y."/>
            <person name="Wu K."/>
            <person name="Chen J."/>
            <person name="Lirakis M."/>
            <person name="Topalis P."/>
            <person name="Van Leeuwen T."/>
            <person name="Hall A.B."/>
            <person name="Jiang X."/>
            <person name="Thorpe C."/>
            <person name="Mueller R.L."/>
            <person name="Sun C."/>
            <person name="Waterhouse R.M."/>
            <person name="Yan G."/>
            <person name="Tu Z.J."/>
            <person name="Fang X."/>
            <person name="James A.A."/>
        </authorList>
    </citation>
    <scope>NUCLEOTIDE SEQUENCE [LARGE SCALE GENOMIC DNA]</scope>
    <source>
        <strain evidence="8">Foshan</strain>
    </source>
</reference>
<dbReference type="Gene3D" id="3.30.70.2510">
    <property type="match status" value="1"/>
</dbReference>
<evidence type="ECO:0000256" key="4">
    <source>
        <dbReference type="ARBA" id="ARBA00023235"/>
    </source>
</evidence>
<evidence type="ECO:0000256" key="1">
    <source>
        <dbReference type="ARBA" id="ARBA00009652"/>
    </source>
</evidence>
<dbReference type="InterPro" id="IPR048741">
    <property type="entry name" value="Pus10-like_C"/>
</dbReference>
<dbReference type="PANTHER" id="PTHR21568:SF0">
    <property type="entry name" value="TRNA PSEUDOURIDINE SYNTHASE PUS10"/>
    <property type="match status" value="1"/>
</dbReference>
<feature type="domain" description="Pus10-like C-terminal" evidence="6">
    <location>
        <begin position="257"/>
        <end position="491"/>
    </location>
</feature>
<evidence type="ECO:0000313" key="7">
    <source>
        <dbReference type="EnsemblMetazoa" id="AALFPA23_009194.P12618"/>
    </source>
</evidence>
<keyword evidence="4" id="KW-0413">Isomerase</keyword>
<dbReference type="Pfam" id="PF21238">
    <property type="entry name" value="Pus10_C"/>
    <property type="match status" value="1"/>
</dbReference>
<keyword evidence="8" id="KW-1185">Reference proteome</keyword>
<dbReference type="InterPro" id="IPR020103">
    <property type="entry name" value="PsdUridine_synth_cat_dom_sf"/>
</dbReference>
<dbReference type="GeneID" id="109622243"/>
<dbReference type="Pfam" id="PF21237">
    <property type="entry name" value="Pus10_N_euk"/>
    <property type="match status" value="1"/>
</dbReference>
<dbReference type="EnsemblMetazoa" id="AALFPA23_009194.R12618">
    <property type="protein sequence ID" value="AALFPA23_009194.P12618"/>
    <property type="gene ID" value="AALFPA23_009194"/>
</dbReference>
<evidence type="ECO:0000259" key="6">
    <source>
        <dbReference type="Pfam" id="PF21238"/>
    </source>
</evidence>
<feature type="domain" description="Pus10 N-terminal eukaryotes" evidence="5">
    <location>
        <begin position="71"/>
        <end position="249"/>
    </location>
</feature>
<reference evidence="7" key="2">
    <citation type="submission" date="2025-05" db="UniProtKB">
        <authorList>
            <consortium name="EnsemblMetazoa"/>
        </authorList>
    </citation>
    <scope>IDENTIFICATION</scope>
    <source>
        <strain evidence="7">Foshan</strain>
    </source>
</reference>
<protein>
    <recommendedName>
        <fullName evidence="2">tRNA pseudouridine(55) synthase</fullName>
        <ecNumber evidence="2">5.4.99.25</ecNumber>
    </recommendedName>
</protein>
<dbReference type="RefSeq" id="XP_019932054.3">
    <property type="nucleotide sequence ID" value="XM_020076495.3"/>
</dbReference>
<name>A0ABM1YHH4_AEDAL</name>
<dbReference type="Gene3D" id="3.30.70.3190">
    <property type="match status" value="1"/>
</dbReference>
<comment type="similarity">
    <text evidence="1">Belongs to the pseudouridine synthase Pus10 family.</text>
</comment>
<dbReference type="EC" id="5.4.99.25" evidence="2"/>
<evidence type="ECO:0000256" key="3">
    <source>
        <dbReference type="ARBA" id="ARBA00022694"/>
    </source>
</evidence>
<accession>A0ABM1YHH4</accession>